<dbReference type="PANTHER" id="PTHR34107:SF7">
    <property type="entry name" value="SLR2092 PROTEIN"/>
    <property type="match status" value="1"/>
</dbReference>
<dbReference type="Pfam" id="PF05685">
    <property type="entry name" value="Uma2"/>
    <property type="match status" value="1"/>
</dbReference>
<dbReference type="PANTHER" id="PTHR34107">
    <property type="entry name" value="SLL0198 PROTEIN-RELATED"/>
    <property type="match status" value="1"/>
</dbReference>
<dbReference type="InterPro" id="IPR008538">
    <property type="entry name" value="Uma2"/>
</dbReference>
<dbReference type="OrthoDB" id="455378at2"/>
<dbReference type="EMBL" id="CZCU02000122">
    <property type="protein sequence ID" value="VXD15423.1"/>
    <property type="molecule type" value="Genomic_DNA"/>
</dbReference>
<gene>
    <name evidence="2" type="ORF">PL8927_480003</name>
</gene>
<dbReference type="SUPFAM" id="SSF52980">
    <property type="entry name" value="Restriction endonuclease-like"/>
    <property type="match status" value="1"/>
</dbReference>
<proteinExistence type="predicted"/>
<dbReference type="Proteomes" id="UP000184550">
    <property type="component" value="Unassembled WGS sequence"/>
</dbReference>
<keyword evidence="3" id="KW-1185">Reference proteome</keyword>
<sequence length="191" mass="21593">MNTLTLNIPPSVNLTDEQFYQLCVANQYWKLELSAKGELIIMPPTGGSTGNRNLKINQQLANWADQDGTGLGFDSSTCFQLPNGAKLSPDAAWIPLIKWQTLTPEQQDKFPPLCPDFIVELRSPSDSLKDLREKMQDYINNGTRLGWLINRQNQQVEIYRSGKEPEILDNPKTLSGEDVLLNFILDLSVIW</sequence>
<name>A0A7Z9BJN3_9CYAN</name>
<reference evidence="2" key="1">
    <citation type="submission" date="2019-10" db="EMBL/GenBank/DDBJ databases">
        <authorList>
            <consortium name="Genoscope - CEA"/>
            <person name="William W."/>
        </authorList>
    </citation>
    <scope>NUCLEOTIDE SEQUENCE [LARGE SCALE GENOMIC DNA]</scope>
    <source>
        <strain evidence="2">BBR_PRJEB10992</strain>
    </source>
</reference>
<dbReference type="Gene3D" id="3.90.1570.10">
    <property type="entry name" value="tt1808, chain A"/>
    <property type="match status" value="1"/>
</dbReference>
<dbReference type="AlphaFoldDB" id="A0A7Z9BJN3"/>
<evidence type="ECO:0000313" key="3">
    <source>
        <dbReference type="Proteomes" id="UP000184550"/>
    </source>
</evidence>
<dbReference type="RefSeq" id="WP_083619604.1">
    <property type="nucleotide sequence ID" value="NZ_LR734861.1"/>
</dbReference>
<evidence type="ECO:0000259" key="1">
    <source>
        <dbReference type="Pfam" id="PF05685"/>
    </source>
</evidence>
<dbReference type="InterPro" id="IPR012296">
    <property type="entry name" value="Nuclease_put_TT1808"/>
</dbReference>
<feature type="domain" description="Putative restriction endonuclease" evidence="1">
    <location>
        <begin position="17"/>
        <end position="187"/>
    </location>
</feature>
<protein>
    <recommendedName>
        <fullName evidence="1">Putative restriction endonuclease domain-containing protein</fullName>
    </recommendedName>
</protein>
<evidence type="ECO:0000313" key="2">
    <source>
        <dbReference type="EMBL" id="VXD15423.1"/>
    </source>
</evidence>
<dbReference type="InterPro" id="IPR011335">
    <property type="entry name" value="Restrct_endonuc-II-like"/>
</dbReference>
<comment type="caution">
    <text evidence="2">The sequence shown here is derived from an EMBL/GenBank/DDBJ whole genome shotgun (WGS) entry which is preliminary data.</text>
</comment>
<accession>A0A7Z9BJN3</accession>
<organism evidence="2 3">
    <name type="scientific">Planktothrix serta PCC 8927</name>
    <dbReference type="NCBI Taxonomy" id="671068"/>
    <lineage>
        <taxon>Bacteria</taxon>
        <taxon>Bacillati</taxon>
        <taxon>Cyanobacteriota</taxon>
        <taxon>Cyanophyceae</taxon>
        <taxon>Oscillatoriophycideae</taxon>
        <taxon>Oscillatoriales</taxon>
        <taxon>Microcoleaceae</taxon>
        <taxon>Planktothrix</taxon>
    </lineage>
</organism>
<dbReference type="CDD" id="cd06260">
    <property type="entry name" value="DUF820-like"/>
    <property type="match status" value="1"/>
</dbReference>